<feature type="domain" description="Peptidase M56" evidence="2">
    <location>
        <begin position="7"/>
        <end position="239"/>
    </location>
</feature>
<feature type="transmembrane region" description="Helical" evidence="1">
    <location>
        <begin position="37"/>
        <end position="59"/>
    </location>
</feature>
<dbReference type="InterPro" id="IPR008756">
    <property type="entry name" value="Peptidase_M56"/>
</dbReference>
<dbReference type="InterPro" id="IPR052173">
    <property type="entry name" value="Beta-lactam_resp_regulator"/>
</dbReference>
<feature type="transmembrane region" description="Helical" evidence="1">
    <location>
        <begin position="6"/>
        <end position="25"/>
    </location>
</feature>
<evidence type="ECO:0000256" key="1">
    <source>
        <dbReference type="SAM" id="Phobius"/>
    </source>
</evidence>
<keyword evidence="1" id="KW-0472">Membrane</keyword>
<accession>A0AB39KW84</accession>
<dbReference type="AlphaFoldDB" id="A0AB39KW84"/>
<evidence type="ECO:0000313" key="3">
    <source>
        <dbReference type="EMBL" id="XDO98030.1"/>
    </source>
</evidence>
<gene>
    <name evidence="3" type="ORF">ABOZ73_06320</name>
</gene>
<dbReference type="PANTHER" id="PTHR34978:SF3">
    <property type="entry name" value="SLR0241 PROTEIN"/>
    <property type="match status" value="1"/>
</dbReference>
<organism evidence="3">
    <name type="scientific">Caulobacter sp. 73W</name>
    <dbReference type="NCBI Taxonomy" id="3161137"/>
    <lineage>
        <taxon>Bacteria</taxon>
        <taxon>Pseudomonadati</taxon>
        <taxon>Pseudomonadota</taxon>
        <taxon>Alphaproteobacteria</taxon>
        <taxon>Caulobacterales</taxon>
        <taxon>Caulobacteraceae</taxon>
        <taxon>Caulobacter</taxon>
    </lineage>
</organism>
<keyword evidence="1" id="KW-0812">Transmembrane</keyword>
<name>A0AB39KW84_9CAUL</name>
<feature type="transmembrane region" description="Helical" evidence="1">
    <location>
        <begin position="249"/>
        <end position="269"/>
    </location>
</feature>
<evidence type="ECO:0000259" key="2">
    <source>
        <dbReference type="Pfam" id="PF05569"/>
    </source>
</evidence>
<reference evidence="3" key="1">
    <citation type="submission" date="2024-06" db="EMBL/GenBank/DDBJ databases">
        <title>Caulobacter inopinatus, sp. nov.</title>
        <authorList>
            <person name="Donachie S.P."/>
        </authorList>
    </citation>
    <scope>NUCLEOTIDE SEQUENCE</scope>
    <source>
        <strain evidence="3">73W</strain>
    </source>
</reference>
<dbReference type="PANTHER" id="PTHR34978">
    <property type="entry name" value="POSSIBLE SENSOR-TRANSDUCER PROTEIN BLAR"/>
    <property type="match status" value="1"/>
</dbReference>
<dbReference type="Pfam" id="PF05569">
    <property type="entry name" value="Peptidase_M56"/>
    <property type="match status" value="1"/>
</dbReference>
<proteinExistence type="predicted"/>
<dbReference type="EMBL" id="CP158375">
    <property type="protein sequence ID" value="XDO98030.1"/>
    <property type="molecule type" value="Genomic_DNA"/>
</dbReference>
<feature type="transmembrane region" description="Helical" evidence="1">
    <location>
        <begin position="79"/>
        <end position="101"/>
    </location>
</feature>
<keyword evidence="1" id="KW-1133">Transmembrane helix</keyword>
<dbReference type="RefSeq" id="WP_369061639.1">
    <property type="nucleotide sequence ID" value="NZ_CP158375.1"/>
</dbReference>
<dbReference type="CDD" id="cd07341">
    <property type="entry name" value="M56_BlaR1_MecR1_like"/>
    <property type="match status" value="1"/>
</dbReference>
<sequence>MAELLAALIRANLAGSLAVLLVLAARPLARGRLAPQTLYGLWVVPPLSMLGALLPPLTAAPKDQRSFLADLPGLLESSGLVPTLTFVWLAGVVVMAAVFTLMQVRFLMAAKAGRAGPAVVGVLLPRIIMPADENRYGAEERRLVRAHEQAHLARGDHRAVALAAVLQCLAWFNPLATLAVRRMRLDQELACDATVLAKYPRQRRAYAEALLKTQLSPAAPPLGCAWPPNAPHPLEVRVTQVAAAQRPPVAGSALVAGLGLTALLAAWLAQPAAPPHDRPQWSNQRPILVLVNLAP</sequence>
<protein>
    <submittedName>
        <fullName evidence="3">M56 family metallopeptidase</fullName>
    </submittedName>
</protein>